<dbReference type="InterPro" id="IPR002759">
    <property type="entry name" value="Pop5/Rpp14/Rnp2-like"/>
</dbReference>
<gene>
    <name evidence="8" type="ORF">MAM1_0066c04000</name>
</gene>
<dbReference type="PANTHER" id="PTHR48414:SF1">
    <property type="entry name" value="POP5 HOMOLOG, RIBONUCLEASE P_MRP SUBUNIT"/>
    <property type="match status" value="1"/>
</dbReference>
<evidence type="ECO:0000313" key="8">
    <source>
        <dbReference type="EMBL" id="GAN04539.1"/>
    </source>
</evidence>
<dbReference type="GO" id="GO:0033204">
    <property type="term" value="F:ribonuclease P RNA binding"/>
    <property type="evidence" value="ECO:0007669"/>
    <property type="project" value="InterPro"/>
</dbReference>
<keyword evidence="5" id="KW-0539">Nucleus</keyword>
<dbReference type="Proteomes" id="UP000053815">
    <property type="component" value="Unassembled WGS sequence"/>
</dbReference>
<evidence type="ECO:0000256" key="3">
    <source>
        <dbReference type="ARBA" id="ARBA00022552"/>
    </source>
</evidence>
<evidence type="ECO:0000256" key="2">
    <source>
        <dbReference type="ARBA" id="ARBA00010800"/>
    </source>
</evidence>
<comment type="similarity">
    <text evidence="2 7">Belongs to the eukaryotic/archaeal RNase P protein component 2 family.</text>
</comment>
<dbReference type="Gene3D" id="3.30.70.3250">
    <property type="entry name" value="Ribonuclease P, Pop5 subunit"/>
    <property type="match status" value="1"/>
</dbReference>
<dbReference type="GO" id="GO:0005634">
    <property type="term" value="C:nucleus"/>
    <property type="evidence" value="ECO:0007669"/>
    <property type="project" value="UniProtKB-SubCell"/>
</dbReference>
<dbReference type="PANTHER" id="PTHR48414">
    <property type="entry name" value="POP5 HOMOLOG, RIBONUCLEASE P_MRP SUBUNIT"/>
    <property type="match status" value="1"/>
</dbReference>
<name>A0A0C9MB01_9FUNG</name>
<evidence type="ECO:0000256" key="6">
    <source>
        <dbReference type="ARBA" id="ARBA00044198"/>
    </source>
</evidence>
<keyword evidence="3" id="KW-0698">rRNA processing</keyword>
<dbReference type="InterPro" id="IPR016819">
    <property type="entry name" value="RNase_P/MRP_POP5"/>
</dbReference>
<evidence type="ECO:0000256" key="5">
    <source>
        <dbReference type="ARBA" id="ARBA00023242"/>
    </source>
</evidence>
<dbReference type="GO" id="GO:0030677">
    <property type="term" value="C:ribonuclease P complex"/>
    <property type="evidence" value="ECO:0007669"/>
    <property type="project" value="InterPro"/>
</dbReference>
<accession>A0A0C9MB01</accession>
<evidence type="ECO:0000313" key="9">
    <source>
        <dbReference type="Proteomes" id="UP000053815"/>
    </source>
</evidence>
<evidence type="ECO:0000256" key="7">
    <source>
        <dbReference type="PIRNR" id="PIRNR023803"/>
    </source>
</evidence>
<sequence>MVRFKNRWVLFQIVQDPTIENGQVVYPRTAFEATDSMIAKTIFQSIELNYGHFGKGQGSVAVKWYNSTTRIGILRIPRDFTDMYLSSMFFIKQIASMPCSFSILHVSGTVIFIQQAAIDWDRRFYLKEQEEADKKGEIYNSMEKIEKSKKALATLQ</sequence>
<protein>
    <recommendedName>
        <fullName evidence="6 7">Ribonuclease P/MRP protein subunit POP5</fullName>
        <ecNumber evidence="7">3.1.26.5</ecNumber>
    </recommendedName>
</protein>
<organism evidence="8">
    <name type="scientific">Mucor ambiguus</name>
    <dbReference type="NCBI Taxonomy" id="91626"/>
    <lineage>
        <taxon>Eukaryota</taxon>
        <taxon>Fungi</taxon>
        <taxon>Fungi incertae sedis</taxon>
        <taxon>Mucoromycota</taxon>
        <taxon>Mucoromycotina</taxon>
        <taxon>Mucoromycetes</taxon>
        <taxon>Mucorales</taxon>
        <taxon>Mucorineae</taxon>
        <taxon>Mucoraceae</taxon>
        <taxon>Mucor</taxon>
    </lineage>
</organism>
<dbReference type="PIRSF" id="PIRSF023803">
    <property type="entry name" value="Ribonuclease_P_prd"/>
    <property type="match status" value="1"/>
</dbReference>
<dbReference type="EC" id="3.1.26.5" evidence="7"/>
<evidence type="ECO:0000256" key="1">
    <source>
        <dbReference type="ARBA" id="ARBA00004123"/>
    </source>
</evidence>
<dbReference type="GO" id="GO:0004526">
    <property type="term" value="F:ribonuclease P activity"/>
    <property type="evidence" value="ECO:0007669"/>
    <property type="project" value="UniProtKB-EC"/>
</dbReference>
<dbReference type="AlphaFoldDB" id="A0A0C9MB01"/>
<comment type="function">
    <text evidence="7">Component of ribonuclease P, a protein complex that generates mature tRNA molecules by cleaving their 5'-ends.</text>
</comment>
<keyword evidence="9" id="KW-1185">Reference proteome</keyword>
<reference evidence="8" key="1">
    <citation type="submission" date="2014-09" db="EMBL/GenBank/DDBJ databases">
        <title>Draft genome sequence of an oleaginous Mucoromycotina fungus Mucor ambiguus NBRC6742.</title>
        <authorList>
            <person name="Takeda I."/>
            <person name="Yamane N."/>
            <person name="Morita T."/>
            <person name="Tamano K."/>
            <person name="Machida M."/>
            <person name="Baker S."/>
            <person name="Koike H."/>
        </authorList>
    </citation>
    <scope>NUCLEOTIDE SEQUENCE</scope>
    <source>
        <strain evidence="8">NBRC 6742</strain>
    </source>
</reference>
<dbReference type="GO" id="GO:0006364">
    <property type="term" value="P:rRNA processing"/>
    <property type="evidence" value="ECO:0007669"/>
    <property type="project" value="UniProtKB-KW"/>
</dbReference>
<dbReference type="STRING" id="91626.A0A0C9MB01"/>
<proteinExistence type="inferred from homology"/>
<evidence type="ECO:0000256" key="4">
    <source>
        <dbReference type="ARBA" id="ARBA00022694"/>
    </source>
</evidence>
<dbReference type="SUPFAM" id="SSF160350">
    <property type="entry name" value="Rnp2-like"/>
    <property type="match status" value="1"/>
</dbReference>
<dbReference type="Pfam" id="PF01900">
    <property type="entry name" value="RNase_P_Rpp14"/>
    <property type="match status" value="1"/>
</dbReference>
<dbReference type="InterPro" id="IPR038085">
    <property type="entry name" value="Rnp2-like_sf"/>
</dbReference>
<dbReference type="EMBL" id="DF836355">
    <property type="protein sequence ID" value="GAN04539.1"/>
    <property type="molecule type" value="Genomic_DNA"/>
</dbReference>
<dbReference type="OrthoDB" id="24745at2759"/>
<comment type="catalytic activity">
    <reaction evidence="7">
        <text>Endonucleolytic cleavage of RNA, removing 5'-extranucleotides from tRNA precursor.</text>
        <dbReference type="EC" id="3.1.26.5"/>
    </reaction>
</comment>
<keyword evidence="4 7" id="KW-0819">tRNA processing</keyword>
<dbReference type="GO" id="GO:0001682">
    <property type="term" value="P:tRNA 5'-leader removal"/>
    <property type="evidence" value="ECO:0007669"/>
    <property type="project" value="InterPro"/>
</dbReference>
<comment type="subcellular location">
    <subcellularLocation>
        <location evidence="1">Nucleus</location>
    </subcellularLocation>
</comment>